<dbReference type="GeneID" id="93293866"/>
<keyword evidence="4" id="KW-1185">Reference proteome</keyword>
<evidence type="ECO:0000256" key="2">
    <source>
        <dbReference type="SAM" id="MobiDB-lite"/>
    </source>
</evidence>
<accession>A0A377GDH9</accession>
<evidence type="ECO:0000313" key="3">
    <source>
        <dbReference type="EMBL" id="STO22876.1"/>
    </source>
</evidence>
<dbReference type="Proteomes" id="UP000254554">
    <property type="component" value="Unassembled WGS sequence"/>
</dbReference>
<feature type="compositionally biased region" description="Polar residues" evidence="2">
    <location>
        <begin position="425"/>
        <end position="436"/>
    </location>
</feature>
<dbReference type="EMBL" id="UGGT01000001">
    <property type="protein sequence ID" value="STO22876.1"/>
    <property type="molecule type" value="Genomic_DNA"/>
</dbReference>
<feature type="region of interest" description="Disordered" evidence="2">
    <location>
        <begin position="407"/>
        <end position="436"/>
    </location>
</feature>
<sequence>MESKIGYTKEAQGRKRSKLEPPFDAGDCGYYAFCVGLLHLGMQAKQDPAVAETLNSSKPLSELFSNMRMLNRFTGSDNVQTINNIVTELGSSSWDRLSFREVLADFSDGMRVSLLTSDLGVDYFKNMIKEGAWVIDNQKWMDLPQFKKLNRKILDRMQELAVGTDVSIERAGELRFQATLEIFKNLSEEVLEDMAKEVIKKYYGPGSKKAWLDADFLKNCSRQLFPKADNLFFDPQGIEITSKGPTDSHWYIDVPKNQTTDSLLSSVNAGASKDLKEIEVYRVKDAKADPLSALLKEQKDLLQAKNKALREFKEMTSGLFAKYIDKSFSEVLSDLCCFESEPPDQESLDTALLPLYAEGRIVMQEYTELTVARKAIEMINEKLKSVEKELESKKDKASVSSLITGGLSFQQSKEKQNPDDKPQLDGNNALDQKGFS</sequence>
<keyword evidence="1" id="KW-0175">Coiled coil</keyword>
<dbReference type="AlphaFoldDB" id="A0A377GDH9"/>
<dbReference type="RefSeq" id="WP_010654997.1">
    <property type="nucleotide sequence ID" value="NZ_JAPHOO010000002.1"/>
</dbReference>
<evidence type="ECO:0000313" key="4">
    <source>
        <dbReference type="Proteomes" id="UP000254554"/>
    </source>
</evidence>
<reference evidence="3 4" key="1">
    <citation type="submission" date="2018-06" db="EMBL/GenBank/DDBJ databases">
        <authorList>
            <consortium name="Pathogen Informatics"/>
            <person name="Doyle S."/>
        </authorList>
    </citation>
    <scope>NUCLEOTIDE SEQUENCE [LARGE SCALE GENOMIC DNA]</scope>
    <source>
        <strain evidence="3 4">NCTC11370</strain>
    </source>
</reference>
<proteinExistence type="predicted"/>
<feature type="coiled-coil region" evidence="1">
    <location>
        <begin position="369"/>
        <end position="396"/>
    </location>
</feature>
<evidence type="ECO:0000256" key="1">
    <source>
        <dbReference type="SAM" id="Coils"/>
    </source>
</evidence>
<dbReference type="OrthoDB" id="5646094at2"/>
<name>A0A377GDH9_9GAMM</name>
<protein>
    <submittedName>
        <fullName evidence="3">Uncharacterized protein</fullName>
    </submittedName>
</protein>
<organism evidence="3 4">
    <name type="scientific">Fluoribacter dumoffii</name>
    <dbReference type="NCBI Taxonomy" id="463"/>
    <lineage>
        <taxon>Bacteria</taxon>
        <taxon>Pseudomonadati</taxon>
        <taxon>Pseudomonadota</taxon>
        <taxon>Gammaproteobacteria</taxon>
        <taxon>Legionellales</taxon>
        <taxon>Legionellaceae</taxon>
        <taxon>Fluoribacter</taxon>
    </lineage>
</organism>
<feature type="compositionally biased region" description="Basic and acidic residues" evidence="2">
    <location>
        <begin position="412"/>
        <end position="423"/>
    </location>
</feature>
<gene>
    <name evidence="3" type="ORF">NCTC11370_02978</name>
</gene>